<keyword evidence="10" id="KW-1185">Reference proteome</keyword>
<dbReference type="EMBL" id="JACHDY010000006">
    <property type="protein sequence ID" value="MBB5318930.1"/>
    <property type="molecule type" value="Genomic_DNA"/>
</dbReference>
<feature type="signal peptide" evidence="8">
    <location>
        <begin position="1"/>
        <end position="41"/>
    </location>
</feature>
<evidence type="ECO:0000256" key="8">
    <source>
        <dbReference type="SAM" id="SignalP"/>
    </source>
</evidence>
<keyword evidence="2" id="KW-0719">Serine esterase</keyword>
<dbReference type="GO" id="GO:0046872">
    <property type="term" value="F:metal ion binding"/>
    <property type="evidence" value="ECO:0007669"/>
    <property type="project" value="UniProtKB-KW"/>
</dbReference>
<keyword evidence="4 8" id="KW-0732">Signal</keyword>
<evidence type="ECO:0000256" key="1">
    <source>
        <dbReference type="ARBA" id="ARBA00006249"/>
    </source>
</evidence>
<comment type="caution">
    <text evidence="9">The sequence shown here is derived from an EMBL/GenBank/DDBJ whole genome shotgun (WGS) entry which is preliminary data.</text>
</comment>
<evidence type="ECO:0000313" key="9">
    <source>
        <dbReference type="EMBL" id="MBB5318930.1"/>
    </source>
</evidence>
<dbReference type="PANTHER" id="PTHR33938:SF15">
    <property type="entry name" value="FERULOYL ESTERASE B-RELATED"/>
    <property type="match status" value="1"/>
</dbReference>
<evidence type="ECO:0000256" key="7">
    <source>
        <dbReference type="ARBA" id="ARBA00023157"/>
    </source>
</evidence>
<organism evidence="9 10">
    <name type="scientific">Tunturiibacter empetritectus</name>
    <dbReference type="NCBI Taxonomy" id="3069691"/>
    <lineage>
        <taxon>Bacteria</taxon>
        <taxon>Pseudomonadati</taxon>
        <taxon>Acidobacteriota</taxon>
        <taxon>Terriglobia</taxon>
        <taxon>Terriglobales</taxon>
        <taxon>Acidobacteriaceae</taxon>
        <taxon>Tunturiibacter</taxon>
    </lineage>
</organism>
<keyword evidence="3" id="KW-0479">Metal-binding</keyword>
<accession>A0A7W8IM02</accession>
<dbReference type="AlphaFoldDB" id="A0A7W8IM02"/>
<keyword evidence="6" id="KW-0106">Calcium</keyword>
<dbReference type="Proteomes" id="UP000568106">
    <property type="component" value="Unassembled WGS sequence"/>
</dbReference>
<dbReference type="InterPro" id="IPR029058">
    <property type="entry name" value="AB_hydrolase_fold"/>
</dbReference>
<keyword evidence="7" id="KW-1015">Disulfide bond</keyword>
<feature type="chain" id="PRO_5030780570" evidence="8">
    <location>
        <begin position="42"/>
        <end position="566"/>
    </location>
</feature>
<evidence type="ECO:0000256" key="2">
    <source>
        <dbReference type="ARBA" id="ARBA00022487"/>
    </source>
</evidence>
<dbReference type="Pfam" id="PF07519">
    <property type="entry name" value="Tannase"/>
    <property type="match status" value="1"/>
</dbReference>
<evidence type="ECO:0000313" key="10">
    <source>
        <dbReference type="Proteomes" id="UP000568106"/>
    </source>
</evidence>
<comment type="similarity">
    <text evidence="1">Belongs to the tannase family.</text>
</comment>
<dbReference type="GO" id="GO:0030600">
    <property type="term" value="F:feruloyl esterase activity"/>
    <property type="evidence" value="ECO:0007669"/>
    <property type="project" value="UniProtKB-EC"/>
</dbReference>
<evidence type="ECO:0000256" key="3">
    <source>
        <dbReference type="ARBA" id="ARBA00022723"/>
    </source>
</evidence>
<evidence type="ECO:0000256" key="4">
    <source>
        <dbReference type="ARBA" id="ARBA00022729"/>
    </source>
</evidence>
<gene>
    <name evidence="9" type="ORF">HDF09_003629</name>
</gene>
<evidence type="ECO:0000256" key="5">
    <source>
        <dbReference type="ARBA" id="ARBA00022801"/>
    </source>
</evidence>
<dbReference type="SUPFAM" id="SSF53474">
    <property type="entry name" value="alpha/beta-Hydrolases"/>
    <property type="match status" value="1"/>
</dbReference>
<evidence type="ECO:0000256" key="6">
    <source>
        <dbReference type="ARBA" id="ARBA00022837"/>
    </source>
</evidence>
<sequence length="566" mass="61302">MFAFRRSTEAFPSLRTGYLPRFAGVCLGIPLLLLATSLAMAQDTPSAAPSTPDALKCAALAQLKLEDAPGGPAIISSAHLVEVPSTGLDQWIVIPSGYGSVAARIPTRIHAYCDVTGYVAPQNKFELKLPLPDDWNQKFFFTACGGFCGYLDGRRCNLGLARGYATVTGNGGHESVMGFDGVWAANAPELQEDFGWRSNHVVTLISKVIVTHYYGAPIKYSYMVGNSKGGQAVLMEAQRFPEDFDGLMPSAPVYDYTGRNTIAAAWFAQGITDGHGGSVITAETSQVVHNSVLEHCGAQSGVEEGLVTDPPACKWNPEMIACADGTQKRDCLNQKQVSAIKRLMSPATNSKGEVLWAYPYIPGTETQWGAWNYFGALSPGLPPRTANLDLPGQHMKYLADSKVRENIDALNFDFDRDPPTLERSRQIYDATSLDLRSFKAHGGKIVMWHGWADGAISATSSIGYNEGVTRLMGGRKQTEDFFRLFLIPGVHHGGGGPGLTEFDAFTALENWVEKGHAPDVLIAGRSTNGVVERSRPVFPYPILAHYSGHGDPRHADSFVPFDPSTH</sequence>
<reference evidence="9" key="1">
    <citation type="submission" date="2020-08" db="EMBL/GenBank/DDBJ databases">
        <title>Genomic Encyclopedia of Type Strains, Phase IV (KMG-V): Genome sequencing to study the core and pangenomes of soil and plant-associated prokaryotes.</title>
        <authorList>
            <person name="Whitman W."/>
        </authorList>
    </citation>
    <scope>NUCLEOTIDE SEQUENCE [LARGE SCALE GENOMIC DNA]</scope>
    <source>
        <strain evidence="9">M8UP27</strain>
    </source>
</reference>
<protein>
    <submittedName>
        <fullName evidence="9">Feruloyl esterase</fullName>
        <ecNumber evidence="9">3.1.1.73</ecNumber>
    </submittedName>
</protein>
<dbReference type="PANTHER" id="PTHR33938">
    <property type="entry name" value="FERULOYL ESTERASE B-RELATED"/>
    <property type="match status" value="1"/>
</dbReference>
<dbReference type="EC" id="3.1.1.73" evidence="9"/>
<name>A0A7W8IM02_9BACT</name>
<keyword evidence="5 9" id="KW-0378">Hydrolase</keyword>
<dbReference type="InterPro" id="IPR011118">
    <property type="entry name" value="Tannase/feruloyl_esterase"/>
</dbReference>
<proteinExistence type="inferred from homology"/>